<evidence type="ECO:0000256" key="4">
    <source>
        <dbReference type="ARBA" id="ARBA00022927"/>
    </source>
</evidence>
<dbReference type="Proteomes" id="UP000277108">
    <property type="component" value="Unassembled WGS sequence"/>
</dbReference>
<keyword evidence="1" id="KW-0813">Transport</keyword>
<evidence type="ECO:0000256" key="8">
    <source>
        <dbReference type="NCBIfam" id="TIGR02920"/>
    </source>
</evidence>
<dbReference type="Pfam" id="PF00344">
    <property type="entry name" value="SecY"/>
    <property type="match status" value="1"/>
</dbReference>
<protein>
    <recommendedName>
        <fullName evidence="8">Accessory Sec system protein translocase subunit SecY2</fullName>
    </recommendedName>
</protein>
<feature type="transmembrane region" description="Helical" evidence="9">
    <location>
        <begin position="62"/>
        <end position="85"/>
    </location>
</feature>
<evidence type="ECO:0000256" key="5">
    <source>
        <dbReference type="ARBA" id="ARBA00022989"/>
    </source>
</evidence>
<dbReference type="PRINTS" id="PR00303">
    <property type="entry name" value="SECYTRNLCASE"/>
</dbReference>
<comment type="caution">
    <text evidence="10">The sequence shown here is derived from an EMBL/GenBank/DDBJ whole genome shotgun (WGS) entry which is preliminary data.</text>
</comment>
<keyword evidence="5 9" id="KW-1133">Transmembrane helix</keyword>
<feature type="transmembrane region" description="Helical" evidence="9">
    <location>
        <begin position="229"/>
        <end position="252"/>
    </location>
</feature>
<dbReference type="EMBL" id="RKRK01000003">
    <property type="protein sequence ID" value="RPF56706.1"/>
    <property type="molecule type" value="Genomic_DNA"/>
</dbReference>
<keyword evidence="3 9" id="KW-0812">Transmembrane</keyword>
<dbReference type="NCBIfam" id="TIGR02920">
    <property type="entry name" value="acc_sec_Y2"/>
    <property type="match status" value="1"/>
</dbReference>
<name>A0A3N5BG61_9BACL</name>
<dbReference type="RefSeq" id="WP_170152791.1">
    <property type="nucleotide sequence ID" value="NZ_RKRK01000003.1"/>
</dbReference>
<dbReference type="Gene3D" id="1.10.3370.10">
    <property type="entry name" value="SecY subunit domain"/>
    <property type="match status" value="1"/>
</dbReference>
<evidence type="ECO:0000256" key="1">
    <source>
        <dbReference type="ARBA" id="ARBA00022448"/>
    </source>
</evidence>
<dbReference type="NCBIfam" id="NF009082">
    <property type="entry name" value="PRK12417.1"/>
    <property type="match status" value="1"/>
</dbReference>
<proteinExistence type="predicted"/>
<dbReference type="InterPro" id="IPR023201">
    <property type="entry name" value="SecY_dom_sf"/>
</dbReference>
<keyword evidence="2" id="KW-1003">Cell membrane</keyword>
<organism evidence="10 11">
    <name type="scientific">Abyssicoccus albus</name>
    <dbReference type="NCBI Taxonomy" id="1817405"/>
    <lineage>
        <taxon>Bacteria</taxon>
        <taxon>Bacillati</taxon>
        <taxon>Bacillota</taxon>
        <taxon>Bacilli</taxon>
        <taxon>Bacillales</taxon>
        <taxon>Abyssicoccaceae</taxon>
    </lineage>
</organism>
<evidence type="ECO:0000256" key="6">
    <source>
        <dbReference type="ARBA" id="ARBA00023010"/>
    </source>
</evidence>
<feature type="transmembrane region" description="Helical" evidence="9">
    <location>
        <begin position="105"/>
        <end position="122"/>
    </location>
</feature>
<dbReference type="PIRSF" id="PIRSF004557">
    <property type="entry name" value="SecY"/>
    <property type="match status" value="1"/>
</dbReference>
<keyword evidence="7 9" id="KW-0472">Membrane</keyword>
<evidence type="ECO:0000313" key="11">
    <source>
        <dbReference type="Proteomes" id="UP000277108"/>
    </source>
</evidence>
<evidence type="ECO:0000256" key="2">
    <source>
        <dbReference type="ARBA" id="ARBA00022475"/>
    </source>
</evidence>
<evidence type="ECO:0000256" key="9">
    <source>
        <dbReference type="SAM" id="Phobius"/>
    </source>
</evidence>
<accession>A0A3N5BG61</accession>
<keyword evidence="11" id="KW-1185">Reference proteome</keyword>
<feature type="transmembrane region" description="Helical" evidence="9">
    <location>
        <begin position="134"/>
        <end position="151"/>
    </location>
</feature>
<feature type="transmembrane region" description="Helical" evidence="9">
    <location>
        <begin position="156"/>
        <end position="175"/>
    </location>
</feature>
<feature type="transmembrane region" description="Helical" evidence="9">
    <location>
        <begin position="272"/>
        <end position="296"/>
    </location>
</feature>
<dbReference type="GO" id="GO:0006886">
    <property type="term" value="P:intracellular protein transport"/>
    <property type="evidence" value="ECO:0007669"/>
    <property type="project" value="UniProtKB-UniRule"/>
</dbReference>
<reference evidence="10 11" key="1">
    <citation type="submission" date="2018-11" db="EMBL/GenBank/DDBJ databases">
        <title>Genomic Encyclopedia of Type Strains, Phase IV (KMG-IV): sequencing the most valuable type-strain genomes for metagenomic binning, comparative biology and taxonomic classification.</title>
        <authorList>
            <person name="Goeker M."/>
        </authorList>
    </citation>
    <scope>NUCLEOTIDE SEQUENCE [LARGE SCALE GENOMIC DNA]</scope>
    <source>
        <strain evidence="10 11">DSM 29158</strain>
    </source>
</reference>
<dbReference type="InterPro" id="IPR002208">
    <property type="entry name" value="SecY/SEC61-alpha"/>
</dbReference>
<feature type="transmembrane region" description="Helical" evidence="9">
    <location>
        <begin position="364"/>
        <end position="380"/>
    </location>
</feature>
<keyword evidence="6" id="KW-0811">Translocation</keyword>
<keyword evidence="4" id="KW-0653">Protein transport</keyword>
<sequence length="403" mass="46687">MTNDYIEVSERKVVLRRLLFTCFILAIFIFGNRVVLLDSPGIDTMDELFKMNAANFGASYDIINVFSLGLGPWLTAMIFTSLYYYKFPKKIMKMTRFERSIREKMLALLLSIIQAIFLVRQAYAEQPDQNYDQWLVILILVTGSMMLIWFADLNAIYGIAGAMPIVFISIIKSFIRQSSTLIEMPWVVLLVAFISILMAIVILLILELSEYRLQYEDIMTVSEPYQKPFVAWKLNPSGSLSIMIAISLFLVLRYVLDFIVKVLNGQSDVSSIIFSFTNPIGIFTFIIMLFLFNYWLSIFMLNPKMKAEMFEKSGNYFHYIRPGKDTEKFIMQKARIISLVGASVVTLIIGIPLFMTLLYPKVSVEVYLAIQVIMIVYIGLNMNETVRTMLYFDKYEGFFKKYW</sequence>
<dbReference type="GO" id="GO:0016020">
    <property type="term" value="C:membrane"/>
    <property type="evidence" value="ECO:0007669"/>
    <property type="project" value="InterPro"/>
</dbReference>
<feature type="transmembrane region" description="Helical" evidence="9">
    <location>
        <begin position="336"/>
        <end position="358"/>
    </location>
</feature>
<evidence type="ECO:0000313" key="10">
    <source>
        <dbReference type="EMBL" id="RPF56706.1"/>
    </source>
</evidence>
<dbReference type="SUPFAM" id="SSF103491">
    <property type="entry name" value="Preprotein translocase SecY subunit"/>
    <property type="match status" value="1"/>
</dbReference>
<gene>
    <name evidence="10" type="ORF">EDD62_1362</name>
</gene>
<evidence type="ECO:0000256" key="3">
    <source>
        <dbReference type="ARBA" id="ARBA00022692"/>
    </source>
</evidence>
<dbReference type="AlphaFoldDB" id="A0A3N5BG61"/>
<dbReference type="InterPro" id="IPR014269">
    <property type="entry name" value="SecY2"/>
</dbReference>
<feature type="transmembrane region" description="Helical" evidence="9">
    <location>
        <begin position="187"/>
        <end position="208"/>
    </location>
</feature>
<feature type="transmembrane region" description="Helical" evidence="9">
    <location>
        <begin position="18"/>
        <end position="42"/>
    </location>
</feature>
<evidence type="ECO:0000256" key="7">
    <source>
        <dbReference type="ARBA" id="ARBA00023136"/>
    </source>
</evidence>